<gene>
    <name evidence="1" type="ORF">QE152_g5748</name>
</gene>
<organism evidence="1 2">
    <name type="scientific">Popillia japonica</name>
    <name type="common">Japanese beetle</name>
    <dbReference type="NCBI Taxonomy" id="7064"/>
    <lineage>
        <taxon>Eukaryota</taxon>
        <taxon>Metazoa</taxon>
        <taxon>Ecdysozoa</taxon>
        <taxon>Arthropoda</taxon>
        <taxon>Hexapoda</taxon>
        <taxon>Insecta</taxon>
        <taxon>Pterygota</taxon>
        <taxon>Neoptera</taxon>
        <taxon>Endopterygota</taxon>
        <taxon>Coleoptera</taxon>
        <taxon>Polyphaga</taxon>
        <taxon>Scarabaeiformia</taxon>
        <taxon>Scarabaeidae</taxon>
        <taxon>Rutelinae</taxon>
        <taxon>Popillia</taxon>
    </lineage>
</organism>
<protein>
    <submittedName>
        <fullName evidence="1">Uncharacterized protein</fullName>
    </submittedName>
</protein>
<dbReference type="AlphaFoldDB" id="A0AAW1ML70"/>
<proteinExistence type="predicted"/>
<evidence type="ECO:0000313" key="2">
    <source>
        <dbReference type="Proteomes" id="UP001458880"/>
    </source>
</evidence>
<name>A0AAW1ML70_POPJA</name>
<reference evidence="1 2" key="1">
    <citation type="journal article" date="2024" name="BMC Genomics">
        <title>De novo assembly and annotation of Popillia japonica's genome with initial clues to its potential as an invasive pest.</title>
        <authorList>
            <person name="Cucini C."/>
            <person name="Boschi S."/>
            <person name="Funari R."/>
            <person name="Cardaioli E."/>
            <person name="Iannotti N."/>
            <person name="Marturano G."/>
            <person name="Paoli F."/>
            <person name="Bruttini M."/>
            <person name="Carapelli A."/>
            <person name="Frati F."/>
            <person name="Nardi F."/>
        </authorList>
    </citation>
    <scope>NUCLEOTIDE SEQUENCE [LARGE SCALE GENOMIC DNA]</scope>
    <source>
        <strain evidence="1">DMR45628</strain>
    </source>
</reference>
<dbReference type="Proteomes" id="UP001458880">
    <property type="component" value="Unassembled WGS sequence"/>
</dbReference>
<sequence length="145" mass="16063">MAAWLASSELFDDGYFVYRRDRNPLGDNTRGRSVLIAVQNNVQSSLAKLPNTDAEPICVILAGNEYVAIVGAHILPPSPSFQEYTVVLHNIDFNLPGINWCVVDGKHSGNPSGYLECFVCDSLHLNRLLQCNYNTKINNVILDLV</sequence>
<accession>A0AAW1ML70</accession>
<comment type="caution">
    <text evidence="1">The sequence shown here is derived from an EMBL/GenBank/DDBJ whole genome shotgun (WGS) entry which is preliminary data.</text>
</comment>
<keyword evidence="2" id="KW-1185">Reference proteome</keyword>
<evidence type="ECO:0000313" key="1">
    <source>
        <dbReference type="EMBL" id="KAK9746918.1"/>
    </source>
</evidence>
<dbReference type="EMBL" id="JASPKY010000036">
    <property type="protein sequence ID" value="KAK9746918.1"/>
    <property type="molecule type" value="Genomic_DNA"/>
</dbReference>